<proteinExistence type="predicted"/>
<evidence type="ECO:0000313" key="2">
    <source>
        <dbReference type="Proteomes" id="UP001396334"/>
    </source>
</evidence>
<evidence type="ECO:0000313" key="1">
    <source>
        <dbReference type="EMBL" id="KAK9042503.1"/>
    </source>
</evidence>
<reference evidence="1 2" key="1">
    <citation type="journal article" date="2024" name="G3 (Bethesda)">
        <title>Genome assembly of Hibiscus sabdariffa L. provides insights into metabolisms of medicinal natural products.</title>
        <authorList>
            <person name="Kim T."/>
        </authorList>
    </citation>
    <scope>NUCLEOTIDE SEQUENCE [LARGE SCALE GENOMIC DNA]</scope>
    <source>
        <strain evidence="1">TK-2024</strain>
        <tissue evidence="1">Old leaves</tissue>
    </source>
</reference>
<gene>
    <name evidence="1" type="ORF">V6N11_017573</name>
</gene>
<name>A0ABR2TZ72_9ROSI</name>
<protein>
    <submittedName>
        <fullName evidence="1">Uncharacterized protein</fullName>
    </submittedName>
</protein>
<accession>A0ABR2TZ72</accession>
<sequence length="67" mass="7185">MKLSNEASGAPLRWMMVQCCEWESGLGSPDADDHGDKGGACHGRAVRQIEEDTGVGEFGFSRSLLNS</sequence>
<comment type="caution">
    <text evidence="1">The sequence shown here is derived from an EMBL/GenBank/DDBJ whole genome shotgun (WGS) entry which is preliminary data.</text>
</comment>
<dbReference type="Proteomes" id="UP001396334">
    <property type="component" value="Unassembled WGS sequence"/>
</dbReference>
<organism evidence="1 2">
    <name type="scientific">Hibiscus sabdariffa</name>
    <name type="common">roselle</name>
    <dbReference type="NCBI Taxonomy" id="183260"/>
    <lineage>
        <taxon>Eukaryota</taxon>
        <taxon>Viridiplantae</taxon>
        <taxon>Streptophyta</taxon>
        <taxon>Embryophyta</taxon>
        <taxon>Tracheophyta</taxon>
        <taxon>Spermatophyta</taxon>
        <taxon>Magnoliopsida</taxon>
        <taxon>eudicotyledons</taxon>
        <taxon>Gunneridae</taxon>
        <taxon>Pentapetalae</taxon>
        <taxon>rosids</taxon>
        <taxon>malvids</taxon>
        <taxon>Malvales</taxon>
        <taxon>Malvaceae</taxon>
        <taxon>Malvoideae</taxon>
        <taxon>Hibiscus</taxon>
    </lineage>
</organism>
<dbReference type="EMBL" id="JBBPBN010000004">
    <property type="protein sequence ID" value="KAK9042503.1"/>
    <property type="molecule type" value="Genomic_DNA"/>
</dbReference>
<keyword evidence="2" id="KW-1185">Reference proteome</keyword>